<organism evidence="3 4">
    <name type="scientific">Limnochorda pilosa</name>
    <dbReference type="NCBI Taxonomy" id="1555112"/>
    <lineage>
        <taxon>Bacteria</taxon>
        <taxon>Bacillati</taxon>
        <taxon>Bacillota</taxon>
        <taxon>Limnochordia</taxon>
        <taxon>Limnochordales</taxon>
        <taxon>Limnochordaceae</taxon>
        <taxon>Limnochorda</taxon>
    </lineage>
</organism>
<name>A0A0K2SK06_LIMPI</name>
<reference evidence="4" key="2">
    <citation type="journal article" date="2016" name="Int. J. Syst. Evol. Microbiol.">
        <title>Complete genome sequence and cell structure of Limnochorda pilosa, a Gram-negative spore-former within the phylum Firmicutes.</title>
        <authorList>
            <person name="Watanabe M."/>
            <person name="Kojima H."/>
            <person name="Fukui M."/>
        </authorList>
    </citation>
    <scope>NUCLEOTIDE SEQUENCE [LARGE SCALE GENOMIC DNA]</scope>
    <source>
        <strain evidence="4">HC45</strain>
    </source>
</reference>
<dbReference type="Pfam" id="PF03602">
    <property type="entry name" value="Cons_hypoth95"/>
    <property type="match status" value="1"/>
</dbReference>
<dbReference type="PATRIC" id="fig|1555112.3.peg.1640"/>
<keyword evidence="1 3" id="KW-0489">Methyltransferase</keyword>
<dbReference type="GO" id="GO:0008168">
    <property type="term" value="F:methyltransferase activity"/>
    <property type="evidence" value="ECO:0007669"/>
    <property type="project" value="UniProtKB-KW"/>
</dbReference>
<dbReference type="Gene3D" id="3.40.50.150">
    <property type="entry name" value="Vaccinia Virus protein VP39"/>
    <property type="match status" value="1"/>
</dbReference>
<dbReference type="InterPro" id="IPR029063">
    <property type="entry name" value="SAM-dependent_MTases_sf"/>
</dbReference>
<keyword evidence="2 3" id="KW-0808">Transferase</keyword>
<reference evidence="4" key="1">
    <citation type="submission" date="2015-07" db="EMBL/GenBank/DDBJ databases">
        <title>Complete genome sequence and phylogenetic analysis of Limnochorda pilosa.</title>
        <authorList>
            <person name="Watanabe M."/>
            <person name="Kojima H."/>
            <person name="Fukui M."/>
        </authorList>
    </citation>
    <scope>NUCLEOTIDE SEQUENCE [LARGE SCALE GENOMIC DNA]</scope>
    <source>
        <strain evidence="4">HC45</strain>
    </source>
</reference>
<dbReference type="InterPro" id="IPR002052">
    <property type="entry name" value="DNA_methylase_N6_adenine_CS"/>
</dbReference>
<sequence length="187" mass="19761">MRVIGGSARGRKLLAVPGTGTRPTADRVRESLFNILAERPVGAQVLDLFAGTGALAIEALSRGARRAVLVESGRRAAGVIRRNLEACGFQGQAELLVQRDRLALPLLARRGDRFELVFLDPPYGKGLAGPALEALGTLGLVAPGGLVVLETRRGEEEPGPVPNLSLHRQVEVGSSALWFLVGEEGEA</sequence>
<dbReference type="Proteomes" id="UP000065807">
    <property type="component" value="Chromosome"/>
</dbReference>
<evidence type="ECO:0000256" key="1">
    <source>
        <dbReference type="ARBA" id="ARBA00022603"/>
    </source>
</evidence>
<dbReference type="NCBIfam" id="TIGR00095">
    <property type="entry name" value="16S rRNA (guanine(966)-N(2))-methyltransferase RsmD"/>
    <property type="match status" value="1"/>
</dbReference>
<dbReference type="PANTHER" id="PTHR43542">
    <property type="entry name" value="METHYLTRANSFERASE"/>
    <property type="match status" value="1"/>
</dbReference>
<dbReference type="GO" id="GO:0003676">
    <property type="term" value="F:nucleic acid binding"/>
    <property type="evidence" value="ECO:0007669"/>
    <property type="project" value="InterPro"/>
</dbReference>
<dbReference type="KEGG" id="lpil:LIP_1607"/>
<dbReference type="PANTHER" id="PTHR43542:SF1">
    <property type="entry name" value="METHYLTRANSFERASE"/>
    <property type="match status" value="1"/>
</dbReference>
<dbReference type="PROSITE" id="PS00092">
    <property type="entry name" value="N6_MTASE"/>
    <property type="match status" value="1"/>
</dbReference>
<dbReference type="RefSeq" id="WP_068136329.1">
    <property type="nucleotide sequence ID" value="NZ_AP014924.1"/>
</dbReference>
<dbReference type="CDD" id="cd02440">
    <property type="entry name" value="AdoMet_MTases"/>
    <property type="match status" value="1"/>
</dbReference>
<dbReference type="SUPFAM" id="SSF53335">
    <property type="entry name" value="S-adenosyl-L-methionine-dependent methyltransferases"/>
    <property type="match status" value="1"/>
</dbReference>
<protein>
    <submittedName>
        <fullName evidence="3">Methyltransferase</fullName>
    </submittedName>
</protein>
<dbReference type="InterPro" id="IPR004398">
    <property type="entry name" value="RNA_MeTrfase_RsmD"/>
</dbReference>
<evidence type="ECO:0000313" key="4">
    <source>
        <dbReference type="Proteomes" id="UP000065807"/>
    </source>
</evidence>
<dbReference type="GO" id="GO:0031167">
    <property type="term" value="P:rRNA methylation"/>
    <property type="evidence" value="ECO:0007669"/>
    <property type="project" value="InterPro"/>
</dbReference>
<evidence type="ECO:0000313" key="3">
    <source>
        <dbReference type="EMBL" id="BAS27453.1"/>
    </source>
</evidence>
<evidence type="ECO:0000256" key="2">
    <source>
        <dbReference type="ARBA" id="ARBA00022679"/>
    </source>
</evidence>
<gene>
    <name evidence="3" type="ORF">LIP_1607</name>
</gene>
<dbReference type="EMBL" id="AP014924">
    <property type="protein sequence ID" value="BAS27453.1"/>
    <property type="molecule type" value="Genomic_DNA"/>
</dbReference>
<dbReference type="OrthoDB" id="9803017at2"/>
<dbReference type="STRING" id="1555112.LIP_1607"/>
<proteinExistence type="predicted"/>
<accession>A0A0K2SK06</accession>
<dbReference type="PIRSF" id="PIRSF004553">
    <property type="entry name" value="CHP00095"/>
    <property type="match status" value="1"/>
</dbReference>
<dbReference type="AlphaFoldDB" id="A0A0K2SK06"/>
<keyword evidence="4" id="KW-1185">Reference proteome</keyword>